<dbReference type="AlphaFoldDB" id="A0A2N8HDS0"/>
<proteinExistence type="predicted"/>
<dbReference type="EMBL" id="PJKA01000010">
    <property type="protein sequence ID" value="PNC18126.1"/>
    <property type="molecule type" value="Genomic_DNA"/>
</dbReference>
<dbReference type="Proteomes" id="UP000236000">
    <property type="component" value="Unassembled WGS sequence"/>
</dbReference>
<evidence type="ECO:0000313" key="2">
    <source>
        <dbReference type="Proteomes" id="UP000236000"/>
    </source>
</evidence>
<sequence length="231" mass="27048">MLNTTFAGLAFVGVICALSQQQNQIKQQARDLKEQNRRIDLQQFENFFYKQVEFLEYLSKNIRSGNFVGDRAISEIKKSVVFCFPIVHETCGGCLAVQPQDKIDEYNRKWCTFDNAHNDMLPWINKFYSLIHYIRNHSLLEQSEKQFYINIVFGILSADQKYMIQLMGCISFSEKYPILEKFLEEEKFFPVTSNLIFKGDKNINTFKKGLGFGMRWFDYMKAIADGRKTNG</sequence>
<evidence type="ECO:0000313" key="1">
    <source>
        <dbReference type="EMBL" id="PNC18126.1"/>
    </source>
</evidence>
<name>A0A2N8HDS0_9BACT</name>
<protein>
    <submittedName>
        <fullName evidence="1">Uncharacterized protein</fullName>
    </submittedName>
</protein>
<comment type="caution">
    <text evidence="1">The sequence shown here is derived from an EMBL/GenBank/DDBJ whole genome shotgun (WGS) entry which is preliminary data.</text>
</comment>
<organism evidence="1 2">
    <name type="scientific">Akkermansia muciniphila</name>
    <dbReference type="NCBI Taxonomy" id="239935"/>
    <lineage>
        <taxon>Bacteria</taxon>
        <taxon>Pseudomonadati</taxon>
        <taxon>Verrucomicrobiota</taxon>
        <taxon>Verrucomicrobiia</taxon>
        <taxon>Verrucomicrobiales</taxon>
        <taxon>Akkermansiaceae</taxon>
        <taxon>Akkermansia</taxon>
    </lineage>
</organism>
<gene>
    <name evidence="1" type="ORF">CXU22_05675</name>
</gene>
<reference evidence="1 2" key="1">
    <citation type="journal article" date="2017" name="BMC Genomics">
        <title>Genome sequencing of 39 Akkermansia muciniphila isolates reveals its population structure, genomic and functional diverisity, and global distribution in mammalian gut microbiotas.</title>
        <authorList>
            <person name="Guo X."/>
            <person name="Li S."/>
            <person name="Zhang J."/>
            <person name="Wu F."/>
            <person name="Li X."/>
            <person name="Wu D."/>
            <person name="Zhang M."/>
            <person name="Ou Z."/>
            <person name="Jie Z."/>
            <person name="Yan Q."/>
            <person name="Li P."/>
            <person name="Yi J."/>
            <person name="Peng Y."/>
        </authorList>
    </citation>
    <scope>NUCLEOTIDE SEQUENCE [LARGE SCALE GENOMIC DNA]</scope>
    <source>
        <strain evidence="1 2">GP24</strain>
    </source>
</reference>
<accession>A0A2N8HDS0</accession>
<dbReference type="OrthoDB" id="6678638at2"/>
<dbReference type="RefSeq" id="WP_102713442.1">
    <property type="nucleotide sequence ID" value="NZ_PJKA01000010.1"/>
</dbReference>